<feature type="domain" description="PPIase cyclophilin-type" evidence="10">
    <location>
        <begin position="149"/>
        <end position="305"/>
    </location>
</feature>
<evidence type="ECO:0000256" key="7">
    <source>
        <dbReference type="ARBA" id="ARBA00023235"/>
    </source>
</evidence>
<dbReference type="InterPro" id="IPR000504">
    <property type="entry name" value="RRM_dom"/>
</dbReference>
<dbReference type="PANTHER" id="PTHR11071:SF561">
    <property type="entry name" value="PEPTIDYL-PROLYL CIS-TRANS ISOMERASE D-RELATED"/>
    <property type="match status" value="1"/>
</dbReference>
<evidence type="ECO:0000256" key="4">
    <source>
        <dbReference type="ARBA" id="ARBA00021137"/>
    </source>
</evidence>
<dbReference type="GO" id="GO:0003723">
    <property type="term" value="F:RNA binding"/>
    <property type="evidence" value="ECO:0007669"/>
    <property type="project" value="UniProtKB-UniRule"/>
</dbReference>
<dbReference type="InterPro" id="IPR029000">
    <property type="entry name" value="Cyclophilin-like_dom_sf"/>
</dbReference>
<dbReference type="Pfam" id="PF00160">
    <property type="entry name" value="Pro_isomerase"/>
    <property type="match status" value="1"/>
</dbReference>
<keyword evidence="13" id="KW-1185">Reference proteome</keyword>
<dbReference type="eggNOG" id="KOG0111">
    <property type="taxonomic scope" value="Eukaryota"/>
</dbReference>
<dbReference type="SMART" id="SM00360">
    <property type="entry name" value="RRM"/>
    <property type="match status" value="1"/>
</dbReference>
<protein>
    <recommendedName>
        <fullName evidence="4 8">Peptidyl-prolyl cis-trans isomerase E</fullName>
        <shortName evidence="8">PPIase E</shortName>
        <ecNumber evidence="3 8">5.2.1.8</ecNumber>
    </recommendedName>
</protein>
<dbReference type="InterPro" id="IPR016304">
    <property type="entry name" value="PPIE"/>
</dbReference>
<dbReference type="Gene3D" id="2.40.100.10">
    <property type="entry name" value="Cyclophilin-like"/>
    <property type="match status" value="1"/>
</dbReference>
<accession>A0A0L0FII8</accession>
<keyword evidence="7 8" id="KW-0413">Isomerase</keyword>
<comment type="catalytic activity">
    <reaction evidence="1 8">
        <text>[protein]-peptidylproline (omega=180) = [protein]-peptidylproline (omega=0)</text>
        <dbReference type="Rhea" id="RHEA:16237"/>
        <dbReference type="Rhea" id="RHEA-COMP:10747"/>
        <dbReference type="Rhea" id="RHEA-COMP:10748"/>
        <dbReference type="ChEBI" id="CHEBI:83833"/>
        <dbReference type="ChEBI" id="CHEBI:83834"/>
        <dbReference type="EC" id="5.2.1.8"/>
    </reaction>
</comment>
<keyword evidence="5 9" id="KW-0694">RNA-binding</keyword>
<dbReference type="Pfam" id="PF00076">
    <property type="entry name" value="RRM_1"/>
    <property type="match status" value="1"/>
</dbReference>
<evidence type="ECO:0000256" key="6">
    <source>
        <dbReference type="ARBA" id="ARBA00023110"/>
    </source>
</evidence>
<dbReference type="PANTHER" id="PTHR11071">
    <property type="entry name" value="PEPTIDYL-PROLYL CIS-TRANS ISOMERASE"/>
    <property type="match status" value="1"/>
</dbReference>
<dbReference type="AlphaFoldDB" id="A0A0L0FII8"/>
<dbReference type="SUPFAM" id="SSF54928">
    <property type="entry name" value="RNA-binding domain, RBD"/>
    <property type="match status" value="1"/>
</dbReference>
<organism evidence="12 13">
    <name type="scientific">Sphaeroforma arctica JP610</name>
    <dbReference type="NCBI Taxonomy" id="667725"/>
    <lineage>
        <taxon>Eukaryota</taxon>
        <taxon>Ichthyosporea</taxon>
        <taxon>Ichthyophonida</taxon>
        <taxon>Sphaeroforma</taxon>
    </lineage>
</organism>
<dbReference type="InterPro" id="IPR020892">
    <property type="entry name" value="Cyclophilin-type_PPIase_CS"/>
</dbReference>
<gene>
    <name evidence="12" type="ORF">SARC_11618</name>
</gene>
<dbReference type="GO" id="GO:0005739">
    <property type="term" value="C:mitochondrion"/>
    <property type="evidence" value="ECO:0007669"/>
    <property type="project" value="TreeGrafter"/>
</dbReference>
<reference evidence="12 13" key="1">
    <citation type="submission" date="2011-02" db="EMBL/GenBank/DDBJ databases">
        <title>The Genome Sequence of Sphaeroforma arctica JP610.</title>
        <authorList>
            <consortium name="The Broad Institute Genome Sequencing Platform"/>
            <person name="Russ C."/>
            <person name="Cuomo C."/>
            <person name="Young S.K."/>
            <person name="Zeng Q."/>
            <person name="Gargeya S."/>
            <person name="Alvarado L."/>
            <person name="Berlin A."/>
            <person name="Chapman S.B."/>
            <person name="Chen Z."/>
            <person name="Freedman E."/>
            <person name="Gellesch M."/>
            <person name="Goldberg J."/>
            <person name="Griggs A."/>
            <person name="Gujja S."/>
            <person name="Heilman E."/>
            <person name="Heiman D."/>
            <person name="Howarth C."/>
            <person name="Mehta T."/>
            <person name="Neiman D."/>
            <person name="Pearson M."/>
            <person name="Roberts A."/>
            <person name="Saif S."/>
            <person name="Shea T."/>
            <person name="Shenoy N."/>
            <person name="Sisk P."/>
            <person name="Stolte C."/>
            <person name="Sykes S."/>
            <person name="White J."/>
            <person name="Yandava C."/>
            <person name="Burger G."/>
            <person name="Gray M.W."/>
            <person name="Holland P.W.H."/>
            <person name="King N."/>
            <person name="Lang F.B.F."/>
            <person name="Roger A.J."/>
            <person name="Ruiz-Trillo I."/>
            <person name="Haas B."/>
            <person name="Nusbaum C."/>
            <person name="Birren B."/>
        </authorList>
    </citation>
    <scope>NUCLEOTIDE SEQUENCE [LARGE SCALE GENOMIC DNA]</scope>
    <source>
        <strain evidence="12 13">JP610</strain>
    </source>
</reference>
<evidence type="ECO:0000256" key="8">
    <source>
        <dbReference type="PIRNR" id="PIRNR001475"/>
    </source>
</evidence>
<dbReference type="GeneID" id="25912122"/>
<dbReference type="OrthoDB" id="193499at2759"/>
<dbReference type="InterPro" id="IPR002130">
    <property type="entry name" value="Cyclophilin-type_PPIase_dom"/>
</dbReference>
<sequence>MASKKRILYVGGLSEEVTEEVLQAAFIPFGEISDINMPIDYKTGTHRGFSFLEFELQEDSNAAVDNMHEAELYGRTITVNHAKDKQLNERSMKPVWSEESWLQKHGENATEVDDGQATLENGEAMAVDRASADKASDDQTSEGRNPIVFLDMSVGGKAVGRITIELRKDVVPKTAANFLGLCTHSKGYGYRGSTFHRVIPQFMLQGGDFTKHNGTGGKSIYGGKFDDENFTLKHTGPGILSCANSGPNTNASQFFICTEKTDWLDNKHVVFGKVVQGMDVVRKIEAVGSQSGKTTKKVVVEDCGKL</sequence>
<evidence type="ECO:0000259" key="11">
    <source>
        <dbReference type="PROSITE" id="PS50102"/>
    </source>
</evidence>
<dbReference type="PIRSF" id="PIRSF001475">
    <property type="entry name" value="PPI_cyclophilin_E"/>
    <property type="match status" value="1"/>
</dbReference>
<evidence type="ECO:0000313" key="12">
    <source>
        <dbReference type="EMBL" id="KNC75863.1"/>
    </source>
</evidence>
<dbReference type="PROSITE" id="PS00170">
    <property type="entry name" value="CSA_PPIASE_1"/>
    <property type="match status" value="1"/>
</dbReference>
<evidence type="ECO:0000313" key="13">
    <source>
        <dbReference type="Proteomes" id="UP000054560"/>
    </source>
</evidence>
<dbReference type="InterPro" id="IPR034168">
    <property type="entry name" value="PPIE_RRM"/>
</dbReference>
<dbReference type="EC" id="5.2.1.8" evidence="3 8"/>
<dbReference type="GO" id="GO:0016018">
    <property type="term" value="F:cyclosporin A binding"/>
    <property type="evidence" value="ECO:0007669"/>
    <property type="project" value="TreeGrafter"/>
</dbReference>
<dbReference type="PRINTS" id="PR00153">
    <property type="entry name" value="CSAPPISMRASE"/>
</dbReference>
<evidence type="ECO:0000256" key="2">
    <source>
        <dbReference type="ARBA" id="ARBA00009483"/>
    </source>
</evidence>
<dbReference type="SUPFAM" id="SSF50891">
    <property type="entry name" value="Cyclophilin-like"/>
    <property type="match status" value="1"/>
</dbReference>
<dbReference type="RefSeq" id="XP_014149765.1">
    <property type="nucleotide sequence ID" value="XM_014294290.1"/>
</dbReference>
<evidence type="ECO:0000256" key="9">
    <source>
        <dbReference type="PROSITE-ProRule" id="PRU00176"/>
    </source>
</evidence>
<dbReference type="PROSITE" id="PS50072">
    <property type="entry name" value="CSA_PPIASE_2"/>
    <property type="match status" value="1"/>
</dbReference>
<dbReference type="Proteomes" id="UP000054560">
    <property type="component" value="Unassembled WGS sequence"/>
</dbReference>
<evidence type="ECO:0000256" key="1">
    <source>
        <dbReference type="ARBA" id="ARBA00000971"/>
    </source>
</evidence>
<dbReference type="GO" id="GO:0003755">
    <property type="term" value="F:peptidyl-prolyl cis-trans isomerase activity"/>
    <property type="evidence" value="ECO:0007669"/>
    <property type="project" value="UniProtKB-KW"/>
</dbReference>
<dbReference type="Gene3D" id="3.30.70.330">
    <property type="match status" value="1"/>
</dbReference>
<keyword evidence="6 8" id="KW-0697">Rotamase</keyword>
<proteinExistence type="inferred from homology"/>
<dbReference type="InterPro" id="IPR035979">
    <property type="entry name" value="RBD_domain_sf"/>
</dbReference>
<dbReference type="PROSITE" id="PS50102">
    <property type="entry name" value="RRM"/>
    <property type="match status" value="1"/>
</dbReference>
<evidence type="ECO:0000256" key="3">
    <source>
        <dbReference type="ARBA" id="ARBA00013194"/>
    </source>
</evidence>
<dbReference type="STRING" id="667725.A0A0L0FII8"/>
<dbReference type="CDD" id="cd01926">
    <property type="entry name" value="cyclophilin_ABH_like"/>
    <property type="match status" value="1"/>
</dbReference>
<dbReference type="EMBL" id="KQ243384">
    <property type="protein sequence ID" value="KNC75863.1"/>
    <property type="molecule type" value="Genomic_DNA"/>
</dbReference>
<feature type="domain" description="RRM" evidence="11">
    <location>
        <begin position="6"/>
        <end position="84"/>
    </location>
</feature>
<evidence type="ECO:0000259" key="10">
    <source>
        <dbReference type="PROSITE" id="PS50072"/>
    </source>
</evidence>
<dbReference type="InterPro" id="IPR012677">
    <property type="entry name" value="Nucleotide-bd_a/b_plait_sf"/>
</dbReference>
<comment type="similarity">
    <text evidence="2 8">Belongs to the cyclophilin-type PPIase family. PPIase E subfamily.</text>
</comment>
<dbReference type="CDD" id="cd12347">
    <property type="entry name" value="RRM_PPIE"/>
    <property type="match status" value="1"/>
</dbReference>
<comment type="function">
    <text evidence="8">Catalyzes the cis-trans isomerization of proline imidic peptide bonds in proteins.</text>
</comment>
<dbReference type="GO" id="GO:0006457">
    <property type="term" value="P:protein folding"/>
    <property type="evidence" value="ECO:0007669"/>
    <property type="project" value="InterPro"/>
</dbReference>
<name>A0A0L0FII8_9EUKA</name>
<dbReference type="FunFam" id="2.40.100.10:FF:000013">
    <property type="entry name" value="Peptidyl-prolyl cis-trans isomerase"/>
    <property type="match status" value="1"/>
</dbReference>
<evidence type="ECO:0000256" key="5">
    <source>
        <dbReference type="ARBA" id="ARBA00022884"/>
    </source>
</evidence>